<dbReference type="SUPFAM" id="SSF160272">
    <property type="entry name" value="Shew3726-like"/>
    <property type="match status" value="1"/>
</dbReference>
<dbReference type="InterPro" id="IPR009962">
    <property type="entry name" value="DUF1488"/>
</dbReference>
<evidence type="ECO:0000313" key="1">
    <source>
        <dbReference type="EMBL" id="MDX6032701.1"/>
    </source>
</evidence>
<sequence length="85" mass="9828">MNQAILFPDREAWDDAQQCICFPALVNGFQVNCALSAESLAHRFGGDAPLQWLESFRQQRWDLEDEAEQAIRDQQEDSQGWVWLS</sequence>
<dbReference type="EMBL" id="JAWXRC010000031">
    <property type="protein sequence ID" value="MDX6032701.1"/>
    <property type="molecule type" value="Genomic_DNA"/>
</dbReference>
<accession>A0AAJ2S1H4</accession>
<reference evidence="1" key="1">
    <citation type="submission" date="2023-11" db="EMBL/GenBank/DDBJ databases">
        <title>Scandinavium wanjuensis sp. nov., isolated from lettuce South Korea.</title>
        <authorList>
            <person name="Park J."/>
            <person name="Park S."/>
            <person name="Oh K.K."/>
            <person name="Cho G.S."/>
            <person name="Franz C.M.A.P."/>
        </authorList>
    </citation>
    <scope>NUCLEOTIDE SEQUENCE</scope>
    <source>
        <strain evidence="1">V105_12</strain>
    </source>
</reference>
<dbReference type="InterPro" id="IPR036692">
    <property type="entry name" value="Shew3726-like_sf"/>
</dbReference>
<dbReference type="AlphaFoldDB" id="A0AAJ2S1H4"/>
<name>A0AAJ2S1H4_9ENTR</name>
<comment type="caution">
    <text evidence="1">The sequence shown here is derived from an EMBL/GenBank/DDBJ whole genome shotgun (WGS) entry which is preliminary data.</text>
</comment>
<organism evidence="1 2">
    <name type="scientific">Scandinavium lactucae</name>
    <dbReference type="NCBI Taxonomy" id="3095028"/>
    <lineage>
        <taxon>Bacteria</taxon>
        <taxon>Pseudomonadati</taxon>
        <taxon>Pseudomonadota</taxon>
        <taxon>Gammaproteobacteria</taxon>
        <taxon>Enterobacterales</taxon>
        <taxon>Enterobacteriaceae</taxon>
        <taxon>Scandinavium</taxon>
    </lineage>
</organism>
<dbReference type="Proteomes" id="UP001282336">
    <property type="component" value="Unassembled WGS sequence"/>
</dbReference>
<proteinExistence type="predicted"/>
<dbReference type="Gene3D" id="3.30.160.140">
    <property type="entry name" value="Shew3726-like"/>
    <property type="match status" value="1"/>
</dbReference>
<evidence type="ECO:0000313" key="2">
    <source>
        <dbReference type="Proteomes" id="UP001282336"/>
    </source>
</evidence>
<gene>
    <name evidence="1" type="ORF">SIL20_14425</name>
</gene>
<dbReference type="Pfam" id="PF07369">
    <property type="entry name" value="DUF1488"/>
    <property type="match status" value="1"/>
</dbReference>
<protein>
    <submittedName>
        <fullName evidence="1">DUF1488 domain-containing protein</fullName>
    </submittedName>
</protein>
<dbReference type="RefSeq" id="WP_319629217.1">
    <property type="nucleotide sequence ID" value="NZ_JAWXRB010000002.1"/>
</dbReference>